<evidence type="ECO:0000256" key="4">
    <source>
        <dbReference type="ARBA" id="ARBA00022692"/>
    </source>
</evidence>
<feature type="transmembrane region" description="Helical" evidence="7">
    <location>
        <begin position="20"/>
        <end position="38"/>
    </location>
</feature>
<evidence type="ECO:0000256" key="5">
    <source>
        <dbReference type="ARBA" id="ARBA00022989"/>
    </source>
</evidence>
<gene>
    <name evidence="10" type="ORF">C1O66_04420</name>
</gene>
<feature type="transmembrane region" description="Helical" evidence="7">
    <location>
        <begin position="328"/>
        <end position="355"/>
    </location>
</feature>
<feature type="transmembrane region" description="Helical" evidence="7">
    <location>
        <begin position="394"/>
        <end position="414"/>
    </location>
</feature>
<dbReference type="PANTHER" id="PTHR30489">
    <property type="entry name" value="LIPOPROTEIN-RELEASING SYSTEM TRANSMEMBRANE PROTEIN LOLE"/>
    <property type="match status" value="1"/>
</dbReference>
<evidence type="ECO:0000256" key="7">
    <source>
        <dbReference type="SAM" id="Phobius"/>
    </source>
</evidence>
<dbReference type="RefSeq" id="WP_102769463.1">
    <property type="nucleotide sequence ID" value="NZ_POSP01000003.1"/>
</dbReference>
<keyword evidence="6 7" id="KW-0472">Membrane</keyword>
<dbReference type="Proteomes" id="UP000235916">
    <property type="component" value="Unassembled WGS sequence"/>
</dbReference>
<comment type="similarity">
    <text evidence="2">Belongs to the ABC-4 integral membrane protein family. LolC/E subfamily.</text>
</comment>
<feature type="transmembrane region" description="Helical" evidence="7">
    <location>
        <begin position="283"/>
        <end position="307"/>
    </location>
</feature>
<dbReference type="AlphaFoldDB" id="A0A2N8L1G3"/>
<comment type="caution">
    <text evidence="10">The sequence shown here is derived from an EMBL/GenBank/DDBJ whole genome shotgun (WGS) entry which is preliminary data.</text>
</comment>
<dbReference type="GO" id="GO:0098797">
    <property type="term" value="C:plasma membrane protein complex"/>
    <property type="evidence" value="ECO:0007669"/>
    <property type="project" value="TreeGrafter"/>
</dbReference>
<dbReference type="InterPro" id="IPR051447">
    <property type="entry name" value="Lipoprotein-release_system"/>
</dbReference>
<feature type="domain" description="MacB-like periplasmic core" evidence="9">
    <location>
        <begin position="18"/>
        <end position="256"/>
    </location>
</feature>
<name>A0A2N8L1G3_9BURK</name>
<evidence type="ECO:0000259" key="8">
    <source>
        <dbReference type="Pfam" id="PF02687"/>
    </source>
</evidence>
<feature type="domain" description="ABC3 transporter permease C-terminal" evidence="8">
    <location>
        <begin position="288"/>
        <end position="420"/>
    </location>
</feature>
<evidence type="ECO:0000259" key="9">
    <source>
        <dbReference type="Pfam" id="PF12704"/>
    </source>
</evidence>
<dbReference type="EMBL" id="POSP01000003">
    <property type="protein sequence ID" value="PND39553.1"/>
    <property type="molecule type" value="Genomic_DNA"/>
</dbReference>
<dbReference type="OrthoDB" id="9770036at2"/>
<evidence type="ECO:0000256" key="1">
    <source>
        <dbReference type="ARBA" id="ARBA00004651"/>
    </source>
</evidence>
<keyword evidence="11" id="KW-1185">Reference proteome</keyword>
<dbReference type="InterPro" id="IPR003838">
    <property type="entry name" value="ABC3_permease_C"/>
</dbReference>
<evidence type="ECO:0000313" key="11">
    <source>
        <dbReference type="Proteomes" id="UP000235916"/>
    </source>
</evidence>
<reference evidence="10 11" key="1">
    <citation type="submission" date="2018-01" db="EMBL/GenBank/DDBJ databases">
        <title>Draft genome sequence of Paucibacter aquatile CR182 isolated from freshwater of the Nakdong River.</title>
        <authorList>
            <person name="Choi A."/>
            <person name="Chung E.J."/>
        </authorList>
    </citation>
    <scope>NUCLEOTIDE SEQUENCE [LARGE SCALE GENOMIC DNA]</scope>
    <source>
        <strain evidence="10 11">CR182</strain>
    </source>
</reference>
<evidence type="ECO:0000256" key="2">
    <source>
        <dbReference type="ARBA" id="ARBA00005236"/>
    </source>
</evidence>
<dbReference type="Pfam" id="PF12704">
    <property type="entry name" value="MacB_PCD"/>
    <property type="match status" value="1"/>
</dbReference>
<accession>A0A2N8L1G3</accession>
<keyword evidence="3" id="KW-1003">Cell membrane</keyword>
<evidence type="ECO:0000256" key="6">
    <source>
        <dbReference type="ARBA" id="ARBA00023136"/>
    </source>
</evidence>
<dbReference type="Pfam" id="PF02687">
    <property type="entry name" value="FtsX"/>
    <property type="match status" value="1"/>
</dbReference>
<protein>
    <submittedName>
        <fullName evidence="10">ABC transporter permease</fullName>
    </submittedName>
</protein>
<organism evidence="10 11">
    <name type="scientific">Kinneretia aquatilis</name>
    <dbReference type="NCBI Taxonomy" id="2070761"/>
    <lineage>
        <taxon>Bacteria</taxon>
        <taxon>Pseudomonadati</taxon>
        <taxon>Pseudomonadota</taxon>
        <taxon>Betaproteobacteria</taxon>
        <taxon>Burkholderiales</taxon>
        <taxon>Sphaerotilaceae</taxon>
        <taxon>Roseateles</taxon>
    </lineage>
</organism>
<comment type="subcellular location">
    <subcellularLocation>
        <location evidence="1">Cell membrane</location>
        <topology evidence="1">Multi-pass membrane protein</topology>
    </subcellularLocation>
</comment>
<evidence type="ECO:0000256" key="3">
    <source>
        <dbReference type="ARBA" id="ARBA00022475"/>
    </source>
</evidence>
<proteinExistence type="inferred from homology"/>
<evidence type="ECO:0000313" key="10">
    <source>
        <dbReference type="EMBL" id="PND39553.1"/>
    </source>
</evidence>
<keyword evidence="4 7" id="KW-0812">Transmembrane</keyword>
<dbReference type="InterPro" id="IPR025857">
    <property type="entry name" value="MacB_PCD"/>
</dbReference>
<dbReference type="PANTHER" id="PTHR30489:SF0">
    <property type="entry name" value="LIPOPROTEIN-RELEASING SYSTEM TRANSMEMBRANE PROTEIN LOLE"/>
    <property type="match status" value="1"/>
</dbReference>
<sequence>MLAHRLALRNLLRHRRRSGFTAAIIVITMALLTCFQGLSDGGHQAMIQVGVRMGLGHLILSQQGHAQDPSLERLISAGPQALALVRASAGPLAQSAVPRLRFSAMAQAGAQQIAVTASGVDPALELPVSGIADARAIVQGQPLPAESATEDGRSASGQAGLPPLVLGERLAKALDVRIGDRVTLTVKPLGGGEFARAAFQLHGIFRTGIQELDAFWVELPLPQAQTLSRSGQGISHLALYLQDERQLAALQERLQPVLQARGWEAQTWTEAAPELNSAVAMDAAGMALLMVIVVVVVVAGILNTVIMSVLKRHREFGVMLALGSSPGLIVRVVLLESLYLAGASLALGLMLGLAAHAHFATEGLNFREVFGTGLEAGGVLLPERFYSLLNPLKLAGVAALILVLTLLVSLMPAVKSGRLKPIEAIQHHA</sequence>
<keyword evidence="5 7" id="KW-1133">Transmembrane helix</keyword>
<dbReference type="GO" id="GO:0044874">
    <property type="term" value="P:lipoprotein localization to outer membrane"/>
    <property type="evidence" value="ECO:0007669"/>
    <property type="project" value="TreeGrafter"/>
</dbReference>